<name>Q6K607_ORYSJ</name>
<proteinExistence type="predicted"/>
<dbReference type="AlphaFoldDB" id="Q6K607"/>
<accession>Q6K607</accession>
<evidence type="ECO:0000313" key="3">
    <source>
        <dbReference type="Proteomes" id="UP000000763"/>
    </source>
</evidence>
<feature type="region of interest" description="Disordered" evidence="1">
    <location>
        <begin position="1"/>
        <end position="111"/>
    </location>
</feature>
<organism evidence="2 3">
    <name type="scientific">Oryza sativa subsp. japonica</name>
    <name type="common">Rice</name>
    <dbReference type="NCBI Taxonomy" id="39947"/>
    <lineage>
        <taxon>Eukaryota</taxon>
        <taxon>Viridiplantae</taxon>
        <taxon>Streptophyta</taxon>
        <taxon>Embryophyta</taxon>
        <taxon>Tracheophyta</taxon>
        <taxon>Spermatophyta</taxon>
        <taxon>Magnoliopsida</taxon>
        <taxon>Liliopsida</taxon>
        <taxon>Poales</taxon>
        <taxon>Poaceae</taxon>
        <taxon>BOP clade</taxon>
        <taxon>Oryzoideae</taxon>
        <taxon>Oryzeae</taxon>
        <taxon>Oryzinae</taxon>
        <taxon>Oryza</taxon>
        <taxon>Oryza sativa</taxon>
    </lineage>
</organism>
<evidence type="ECO:0000313" key="2">
    <source>
        <dbReference type="EMBL" id="BAD23240.1"/>
    </source>
</evidence>
<protein>
    <submittedName>
        <fullName evidence="2">Uncharacterized protein</fullName>
    </submittedName>
</protein>
<reference evidence="3" key="1">
    <citation type="journal article" date="2005" name="Nature">
        <title>The map-based sequence of the rice genome.</title>
        <authorList>
            <consortium name="International rice genome sequencing project (IRGSP)"/>
            <person name="Matsumoto T."/>
            <person name="Wu J."/>
            <person name="Kanamori H."/>
            <person name="Katayose Y."/>
            <person name="Fujisawa M."/>
            <person name="Namiki N."/>
            <person name="Mizuno H."/>
            <person name="Yamamoto K."/>
            <person name="Antonio B.A."/>
            <person name="Baba T."/>
            <person name="Sakata K."/>
            <person name="Nagamura Y."/>
            <person name="Aoki H."/>
            <person name="Arikawa K."/>
            <person name="Arita K."/>
            <person name="Bito T."/>
            <person name="Chiden Y."/>
            <person name="Fujitsuka N."/>
            <person name="Fukunaka R."/>
            <person name="Hamada M."/>
            <person name="Harada C."/>
            <person name="Hayashi A."/>
            <person name="Hijishita S."/>
            <person name="Honda M."/>
            <person name="Hosokawa S."/>
            <person name="Ichikawa Y."/>
            <person name="Idonuma A."/>
            <person name="Iijima M."/>
            <person name="Ikeda M."/>
            <person name="Ikeno M."/>
            <person name="Ito K."/>
            <person name="Ito S."/>
            <person name="Ito T."/>
            <person name="Ito Y."/>
            <person name="Ito Y."/>
            <person name="Iwabuchi A."/>
            <person name="Kamiya K."/>
            <person name="Karasawa W."/>
            <person name="Kurita K."/>
            <person name="Katagiri S."/>
            <person name="Kikuta A."/>
            <person name="Kobayashi H."/>
            <person name="Kobayashi N."/>
            <person name="Machita K."/>
            <person name="Maehara T."/>
            <person name="Masukawa M."/>
            <person name="Mizubayashi T."/>
            <person name="Mukai Y."/>
            <person name="Nagasaki H."/>
            <person name="Nagata Y."/>
            <person name="Naito S."/>
            <person name="Nakashima M."/>
            <person name="Nakama Y."/>
            <person name="Nakamichi Y."/>
            <person name="Nakamura M."/>
            <person name="Meguro A."/>
            <person name="Negishi M."/>
            <person name="Ohta I."/>
            <person name="Ohta T."/>
            <person name="Okamoto M."/>
            <person name="Ono N."/>
            <person name="Saji S."/>
            <person name="Sakaguchi M."/>
            <person name="Sakai K."/>
            <person name="Shibata M."/>
            <person name="Shimokawa T."/>
            <person name="Song J."/>
            <person name="Takazaki Y."/>
            <person name="Terasawa K."/>
            <person name="Tsugane M."/>
            <person name="Tsuji K."/>
            <person name="Ueda S."/>
            <person name="Waki K."/>
            <person name="Yamagata H."/>
            <person name="Yamamoto M."/>
            <person name="Yamamoto S."/>
            <person name="Yamane H."/>
            <person name="Yoshiki S."/>
            <person name="Yoshihara R."/>
            <person name="Yukawa K."/>
            <person name="Zhong H."/>
            <person name="Yano M."/>
            <person name="Yuan Q."/>
            <person name="Ouyang S."/>
            <person name="Liu J."/>
            <person name="Jones K.M."/>
            <person name="Gansberger K."/>
            <person name="Moffat K."/>
            <person name="Hill J."/>
            <person name="Bera J."/>
            <person name="Fadrosh D."/>
            <person name="Jin S."/>
            <person name="Johri S."/>
            <person name="Kim M."/>
            <person name="Overton L."/>
            <person name="Reardon M."/>
            <person name="Tsitrin T."/>
            <person name="Vuong H."/>
            <person name="Weaver B."/>
            <person name="Ciecko A."/>
            <person name="Tallon L."/>
            <person name="Jackson J."/>
            <person name="Pai G."/>
            <person name="Aken S.V."/>
            <person name="Utterback T."/>
            <person name="Reidmuller S."/>
            <person name="Feldblyum T."/>
            <person name="Hsiao J."/>
            <person name="Zismann V."/>
            <person name="Iobst S."/>
            <person name="de Vazeille A.R."/>
            <person name="Buell C.R."/>
            <person name="Ying K."/>
            <person name="Li Y."/>
            <person name="Lu T."/>
            <person name="Huang Y."/>
            <person name="Zhao Q."/>
            <person name="Feng Q."/>
            <person name="Zhang L."/>
            <person name="Zhu J."/>
            <person name="Weng Q."/>
            <person name="Mu J."/>
            <person name="Lu Y."/>
            <person name="Fan D."/>
            <person name="Liu Y."/>
            <person name="Guan J."/>
            <person name="Zhang Y."/>
            <person name="Yu S."/>
            <person name="Liu X."/>
            <person name="Zhang Y."/>
            <person name="Hong G."/>
            <person name="Han B."/>
            <person name="Choisne N."/>
            <person name="Demange N."/>
            <person name="Orjeda G."/>
            <person name="Samain S."/>
            <person name="Cattolico L."/>
            <person name="Pelletier E."/>
            <person name="Couloux A."/>
            <person name="Segurens B."/>
            <person name="Wincker P."/>
            <person name="D'Hont A."/>
            <person name="Scarpelli C."/>
            <person name="Weissenbach J."/>
            <person name="Salanoubat M."/>
            <person name="Quetier F."/>
            <person name="Yu Y."/>
            <person name="Kim H.R."/>
            <person name="Rambo T."/>
            <person name="Currie J."/>
            <person name="Collura K."/>
            <person name="Luo M."/>
            <person name="Yang T."/>
            <person name="Ammiraju J.S.S."/>
            <person name="Engler F."/>
            <person name="Soderlund C."/>
            <person name="Wing R.A."/>
            <person name="Palmer L.E."/>
            <person name="de la Bastide M."/>
            <person name="Spiegel L."/>
            <person name="Nascimento L."/>
            <person name="Zutavern T."/>
            <person name="O'Shaughnessy A."/>
            <person name="Dike S."/>
            <person name="Dedhia N."/>
            <person name="Preston R."/>
            <person name="Balija V."/>
            <person name="McCombie W.R."/>
            <person name="Chow T."/>
            <person name="Chen H."/>
            <person name="Chung M."/>
            <person name="Chen C."/>
            <person name="Shaw J."/>
            <person name="Wu H."/>
            <person name="Hsiao K."/>
            <person name="Chao Y."/>
            <person name="Chu M."/>
            <person name="Cheng C."/>
            <person name="Hour A."/>
            <person name="Lee P."/>
            <person name="Lin S."/>
            <person name="Lin Y."/>
            <person name="Liou J."/>
            <person name="Liu S."/>
            <person name="Hsing Y."/>
            <person name="Raghuvanshi S."/>
            <person name="Mohanty A."/>
            <person name="Bharti A.K."/>
            <person name="Gaur A."/>
            <person name="Gupta V."/>
            <person name="Kumar D."/>
            <person name="Ravi V."/>
            <person name="Vij S."/>
            <person name="Kapur A."/>
            <person name="Khurana P."/>
            <person name="Khurana P."/>
            <person name="Khurana J.P."/>
            <person name="Tyagi A.K."/>
            <person name="Gaikwad K."/>
            <person name="Singh A."/>
            <person name="Dalal V."/>
            <person name="Srivastava S."/>
            <person name="Dixit A."/>
            <person name="Pal A.K."/>
            <person name="Ghazi I.A."/>
            <person name="Yadav M."/>
            <person name="Pandit A."/>
            <person name="Bhargava A."/>
            <person name="Sureshbabu K."/>
            <person name="Batra K."/>
            <person name="Sharma T.R."/>
            <person name="Mohapatra T."/>
            <person name="Singh N.K."/>
            <person name="Messing J."/>
            <person name="Nelson A.B."/>
            <person name="Fuks G."/>
            <person name="Kavchok S."/>
            <person name="Keizer G."/>
            <person name="Linton E."/>
            <person name="Llaca V."/>
            <person name="Song R."/>
            <person name="Tanyolac B."/>
            <person name="Young S."/>
            <person name="Ho-Il K."/>
            <person name="Hahn J.H."/>
            <person name="Sangsakoo G."/>
            <person name="Vanavichit A."/>
            <person name="de Mattos Luiz.A.T."/>
            <person name="Zimmer P.D."/>
            <person name="Malone G."/>
            <person name="Dellagostin O."/>
            <person name="de Oliveira A.C."/>
            <person name="Bevan M."/>
            <person name="Bancroft I."/>
            <person name="Minx P."/>
            <person name="Cordum H."/>
            <person name="Wilson R."/>
            <person name="Cheng Z."/>
            <person name="Jin W."/>
            <person name="Jiang J."/>
            <person name="Leong S.A."/>
            <person name="Iwama H."/>
            <person name="Gojobori T."/>
            <person name="Itoh T."/>
            <person name="Niimura Y."/>
            <person name="Fujii Y."/>
            <person name="Habara T."/>
            <person name="Sakai H."/>
            <person name="Sato Y."/>
            <person name="Wilson G."/>
            <person name="Kumar K."/>
            <person name="McCouch S."/>
            <person name="Juretic N."/>
            <person name="Hoen D."/>
            <person name="Wright S."/>
            <person name="Bruskiewich R."/>
            <person name="Bureau T."/>
            <person name="Miyao A."/>
            <person name="Hirochika H."/>
            <person name="Nishikawa T."/>
            <person name="Kadowaki K."/>
            <person name="Sugiura M."/>
            <person name="Burr B."/>
            <person name="Sasaki T."/>
        </authorList>
    </citation>
    <scope>NUCLEOTIDE SEQUENCE [LARGE SCALE GENOMIC DNA]</scope>
    <source>
        <strain evidence="3">cv. Nipponbare</strain>
    </source>
</reference>
<dbReference type="EMBL" id="AP005299">
    <property type="protein sequence ID" value="BAD23240.1"/>
    <property type="molecule type" value="Genomic_DNA"/>
</dbReference>
<evidence type="ECO:0000256" key="1">
    <source>
        <dbReference type="SAM" id="MobiDB-lite"/>
    </source>
</evidence>
<gene>
    <name evidence="2" type="primary">OJ1789_D08.13</name>
</gene>
<sequence>MQICDATRRLGGEVQVAREREREREIDPGVDGACCAPRERQGGGRQRRRVPRATTSPVAPPKPSSRRSIHRYYFYAPALQARPAESQRRTTTPTCRRHPGPVRRSTTWRQY</sequence>
<feature type="compositionally biased region" description="Basic and acidic residues" evidence="1">
    <location>
        <begin position="1"/>
        <end position="27"/>
    </location>
</feature>
<reference evidence="3" key="2">
    <citation type="journal article" date="2008" name="Nucleic Acids Res.">
        <title>The rice annotation project database (RAP-DB): 2008 update.</title>
        <authorList>
            <consortium name="The rice annotation project (RAP)"/>
        </authorList>
    </citation>
    <scope>GENOME REANNOTATION</scope>
    <source>
        <strain evidence="3">cv. Nipponbare</strain>
    </source>
</reference>
<dbReference type="Proteomes" id="UP000000763">
    <property type="component" value="Chromosome 2"/>
</dbReference>